<keyword evidence="3" id="KW-1185">Reference proteome</keyword>
<proteinExistence type="predicted"/>
<dbReference type="PANTHER" id="PTHR36840:SF1">
    <property type="entry name" value="BLL5714 PROTEIN"/>
    <property type="match status" value="1"/>
</dbReference>
<dbReference type="Pfam" id="PF06772">
    <property type="entry name" value="LtrA"/>
    <property type="match status" value="1"/>
</dbReference>
<evidence type="ECO:0000313" key="3">
    <source>
        <dbReference type="Proteomes" id="UP001442841"/>
    </source>
</evidence>
<keyword evidence="1" id="KW-0472">Membrane</keyword>
<sequence length="284" mass="29474">MALVVCYAVVRLLHLSVYFAAAGDDPALRRQVLLSLVTSVVPAVTLLAVGVALGGPWQRPIWLVAVLYDLAIIFLTSRGGGGWVVRSATHFAERHAGVVILALGESIVAIAVGVAQRPLSWPIIAATVLALAIVGGLWSSYFDRIAGLLEEALASLSGQPRARLGRDLFTYLHFPAVFGVILAALGIEQAMAYLDAGRIGPTGAFALGVGLAVSLTGAFGAAWRAVGVRLPWRLGAVVLLLGLAAFGGGWHPLAALGVAAGVLMLLAVVESRRPGDRPDLIAQS</sequence>
<feature type="transmembrane region" description="Helical" evidence="1">
    <location>
        <begin position="199"/>
        <end position="223"/>
    </location>
</feature>
<keyword evidence="1" id="KW-1133">Transmembrane helix</keyword>
<feature type="transmembrane region" description="Helical" evidence="1">
    <location>
        <begin position="32"/>
        <end position="53"/>
    </location>
</feature>
<feature type="transmembrane region" description="Helical" evidence="1">
    <location>
        <begin position="168"/>
        <end position="187"/>
    </location>
</feature>
<evidence type="ECO:0000256" key="1">
    <source>
        <dbReference type="SAM" id="Phobius"/>
    </source>
</evidence>
<gene>
    <name evidence="2" type="ORF">AADG42_11220</name>
</gene>
<feature type="transmembrane region" description="Helical" evidence="1">
    <location>
        <begin position="96"/>
        <end position="114"/>
    </location>
</feature>
<dbReference type="Proteomes" id="UP001442841">
    <property type="component" value="Chromosome"/>
</dbReference>
<accession>A0ABZ3FRP8</accession>
<evidence type="ECO:0000313" key="2">
    <source>
        <dbReference type="EMBL" id="XAN07850.1"/>
    </source>
</evidence>
<dbReference type="InterPro" id="IPR010640">
    <property type="entry name" value="Low_temperature_requirement_A"/>
</dbReference>
<name>A0ABZ3FRP8_9ACTN</name>
<feature type="transmembrane region" description="Helical" evidence="1">
    <location>
        <begin position="121"/>
        <end position="141"/>
    </location>
</feature>
<dbReference type="EMBL" id="CP154795">
    <property type="protein sequence ID" value="XAN07850.1"/>
    <property type="molecule type" value="Genomic_DNA"/>
</dbReference>
<feature type="transmembrane region" description="Helical" evidence="1">
    <location>
        <begin position="60"/>
        <end position="76"/>
    </location>
</feature>
<feature type="transmembrane region" description="Helical" evidence="1">
    <location>
        <begin position="235"/>
        <end position="268"/>
    </location>
</feature>
<reference evidence="2 3" key="1">
    <citation type="submission" date="2024-04" db="EMBL/GenBank/DDBJ databases">
        <title>Isolation of an actinomycete strain from pig manure.</title>
        <authorList>
            <person name="Gong T."/>
            <person name="Yu Z."/>
            <person name="An M."/>
            <person name="Wei C."/>
            <person name="Yang W."/>
            <person name="Liu L."/>
        </authorList>
    </citation>
    <scope>NUCLEOTIDE SEQUENCE [LARGE SCALE GENOMIC DNA]</scope>
    <source>
        <strain evidence="2 3">ZF39</strain>
    </source>
</reference>
<keyword evidence="1" id="KW-0812">Transmembrane</keyword>
<organism evidence="2 3">
    <name type="scientific">Ammonicoccus fulvus</name>
    <dbReference type="NCBI Taxonomy" id="3138240"/>
    <lineage>
        <taxon>Bacteria</taxon>
        <taxon>Bacillati</taxon>
        <taxon>Actinomycetota</taxon>
        <taxon>Actinomycetes</taxon>
        <taxon>Propionibacteriales</taxon>
        <taxon>Propionibacteriaceae</taxon>
        <taxon>Ammonicoccus</taxon>
    </lineage>
</organism>
<protein>
    <submittedName>
        <fullName evidence="2">Low temperature requirement protein A</fullName>
    </submittedName>
</protein>
<dbReference type="RefSeq" id="WP_425309308.1">
    <property type="nucleotide sequence ID" value="NZ_CP154795.1"/>
</dbReference>
<dbReference type="PANTHER" id="PTHR36840">
    <property type="entry name" value="BLL5714 PROTEIN"/>
    <property type="match status" value="1"/>
</dbReference>